<feature type="compositionally biased region" description="Polar residues" evidence="1">
    <location>
        <begin position="141"/>
        <end position="156"/>
    </location>
</feature>
<feature type="compositionally biased region" description="Basic and acidic residues" evidence="1">
    <location>
        <begin position="321"/>
        <end position="338"/>
    </location>
</feature>
<gene>
    <name evidence="2" type="ORF">PROFUN_09476</name>
</gene>
<proteinExistence type="predicted"/>
<keyword evidence="3" id="KW-1185">Reference proteome</keyword>
<name>A0A2P6NH47_9EUKA</name>
<dbReference type="Proteomes" id="UP000241769">
    <property type="component" value="Unassembled WGS sequence"/>
</dbReference>
<comment type="caution">
    <text evidence="2">The sequence shown here is derived from an EMBL/GenBank/DDBJ whole genome shotgun (WGS) entry which is preliminary data.</text>
</comment>
<reference evidence="2 3" key="1">
    <citation type="journal article" date="2018" name="Genome Biol. Evol.">
        <title>Multiple Roots of Fruiting Body Formation in Amoebozoa.</title>
        <authorList>
            <person name="Hillmann F."/>
            <person name="Forbes G."/>
            <person name="Novohradska S."/>
            <person name="Ferling I."/>
            <person name="Riege K."/>
            <person name="Groth M."/>
            <person name="Westermann M."/>
            <person name="Marz M."/>
            <person name="Spaller T."/>
            <person name="Winckler T."/>
            <person name="Schaap P."/>
            <person name="Glockner G."/>
        </authorList>
    </citation>
    <scope>NUCLEOTIDE SEQUENCE [LARGE SCALE GENOMIC DNA]</scope>
    <source>
        <strain evidence="2 3">Jena</strain>
    </source>
</reference>
<evidence type="ECO:0000256" key="1">
    <source>
        <dbReference type="SAM" id="MobiDB-lite"/>
    </source>
</evidence>
<feature type="region of interest" description="Disordered" evidence="1">
    <location>
        <begin position="317"/>
        <end position="349"/>
    </location>
</feature>
<feature type="compositionally biased region" description="Polar residues" evidence="1">
    <location>
        <begin position="165"/>
        <end position="175"/>
    </location>
</feature>
<dbReference type="InParanoid" id="A0A2P6NH47"/>
<feature type="region of interest" description="Disordered" evidence="1">
    <location>
        <begin position="131"/>
        <end position="175"/>
    </location>
</feature>
<dbReference type="EMBL" id="MDYQ01000086">
    <property type="protein sequence ID" value="PRP83264.1"/>
    <property type="molecule type" value="Genomic_DNA"/>
</dbReference>
<sequence length="349" mass="39713">MPEAPEKAIFSNCITKLGLRQETLERVKRISTGKNVQHGVRFESGHKEYNHTLKQLNQRALKKIITDQRVRVKIPNLYEEFRSVSGYMNGPSIVYWMESSLGRAEEPYEPTPIRNKQCGAQRVKRLPDIPKPLVVDATPPSEDQYSPQDTPTGSEDGSTEFVQFDQPSNGAATSQLSDSSYTQVHLEFMDQGKFPRSEIKNYNWLGSTGEDSRGPRGLSRCQSVYNSARRVIHDDQHRTPLSGHQGFISQCTLPLSVEMSMYLDSERDDTLIEELQEFYSSIKNMLDEAHEYHFPIKNWSTLEGPQTVEDILVKDMSTASKRGDERSRLSMSHGERLPSRAYADPTHNV</sequence>
<protein>
    <submittedName>
        <fullName evidence="2">Uncharacterized protein</fullName>
    </submittedName>
</protein>
<evidence type="ECO:0000313" key="3">
    <source>
        <dbReference type="Proteomes" id="UP000241769"/>
    </source>
</evidence>
<evidence type="ECO:0000313" key="2">
    <source>
        <dbReference type="EMBL" id="PRP83264.1"/>
    </source>
</evidence>
<dbReference type="AlphaFoldDB" id="A0A2P6NH47"/>
<organism evidence="2 3">
    <name type="scientific">Planoprotostelium fungivorum</name>
    <dbReference type="NCBI Taxonomy" id="1890364"/>
    <lineage>
        <taxon>Eukaryota</taxon>
        <taxon>Amoebozoa</taxon>
        <taxon>Evosea</taxon>
        <taxon>Variosea</taxon>
        <taxon>Cavosteliida</taxon>
        <taxon>Cavosteliaceae</taxon>
        <taxon>Planoprotostelium</taxon>
    </lineage>
</organism>
<accession>A0A2P6NH47</accession>